<evidence type="ECO:0000259" key="1">
    <source>
        <dbReference type="Pfam" id="PF00149"/>
    </source>
</evidence>
<organism evidence="2">
    <name type="scientific">viral metagenome</name>
    <dbReference type="NCBI Taxonomy" id="1070528"/>
    <lineage>
        <taxon>unclassified sequences</taxon>
        <taxon>metagenomes</taxon>
        <taxon>organismal metagenomes</taxon>
    </lineage>
</organism>
<dbReference type="EMBL" id="MN739130">
    <property type="protein sequence ID" value="QHS90210.1"/>
    <property type="molecule type" value="Genomic_DNA"/>
</dbReference>
<reference evidence="2" key="1">
    <citation type="journal article" date="2020" name="Nature">
        <title>Giant virus diversity and host interactions through global metagenomics.</title>
        <authorList>
            <person name="Schulz F."/>
            <person name="Roux S."/>
            <person name="Paez-Espino D."/>
            <person name="Jungbluth S."/>
            <person name="Walsh D.A."/>
            <person name="Denef V.J."/>
            <person name="McMahon K.D."/>
            <person name="Konstantinidis K.T."/>
            <person name="Eloe-Fadrosh E.A."/>
            <person name="Kyrpides N.C."/>
            <person name="Woyke T."/>
        </authorList>
    </citation>
    <scope>NUCLEOTIDE SEQUENCE</scope>
    <source>
        <strain evidence="2">GVMAG-M-3300010160-60</strain>
    </source>
</reference>
<dbReference type="SUPFAM" id="SSF56300">
    <property type="entry name" value="Metallo-dependent phosphatases"/>
    <property type="match status" value="1"/>
</dbReference>
<protein>
    <recommendedName>
        <fullName evidence="1">Calcineurin-like phosphoesterase domain-containing protein</fullName>
    </recommendedName>
</protein>
<sequence length="372" mass="42630">MDITNSINELIGGTYIGNIDIIKQFNEICYPHKYVPSVIPEQQRVVAFGDIHGDYDLAVELLFLSKVIDRNLLWIGGKTIVVQVGDQIDSCRPNGKSCSLKETTYNDEASDIKIMELFNNLSIQAIQHGGQVISLIGNHELLNIQGNFMYSSYENMKAFEKYVDPKDPSLKFVSGEHAKRHAFKRGNEYGKMIGCTRMPFVIIGTNIFVHAGIIDKYIEKINIKETQDLENISMKIKLWLIGMLEYENIFELFNNPDNMFWTRVLGNIESNINFDNTNCYQHINKAVELFGMKFGSMIIGHTPQSFFKNKSINGTCIENDRPKIIRIDNGSSNAFTPFDTKSIYKYNRRPQVLEIIDDTHFYVIDKNGIYKL</sequence>
<name>A0A6C0BDT7_9ZZZZ</name>
<dbReference type="InterPro" id="IPR029052">
    <property type="entry name" value="Metallo-depent_PP-like"/>
</dbReference>
<dbReference type="AlphaFoldDB" id="A0A6C0BDT7"/>
<dbReference type="GO" id="GO:0016787">
    <property type="term" value="F:hydrolase activity"/>
    <property type="evidence" value="ECO:0007669"/>
    <property type="project" value="InterPro"/>
</dbReference>
<dbReference type="PANTHER" id="PTHR46546:SF4">
    <property type="entry name" value="SHEWANELLA-LIKE PROTEIN PHOSPHATASE 1"/>
    <property type="match status" value="1"/>
</dbReference>
<dbReference type="PANTHER" id="PTHR46546">
    <property type="entry name" value="SHEWANELLA-LIKE PROTEIN PHOSPHATASE 1"/>
    <property type="match status" value="1"/>
</dbReference>
<evidence type="ECO:0000313" key="2">
    <source>
        <dbReference type="EMBL" id="QHS90210.1"/>
    </source>
</evidence>
<dbReference type="InterPro" id="IPR004843">
    <property type="entry name" value="Calcineurin-like_PHP"/>
</dbReference>
<dbReference type="Gene3D" id="3.60.21.10">
    <property type="match status" value="1"/>
</dbReference>
<feature type="domain" description="Calcineurin-like phosphoesterase" evidence="1">
    <location>
        <begin position="44"/>
        <end position="302"/>
    </location>
</feature>
<dbReference type="Pfam" id="PF00149">
    <property type="entry name" value="Metallophos"/>
    <property type="match status" value="1"/>
</dbReference>
<accession>A0A6C0BDT7</accession>
<proteinExistence type="predicted"/>